<reference evidence="4" key="1">
    <citation type="journal article" date="2014" name="Front. Microbiol.">
        <title>High frequency of phylogenetically diverse reductive dehalogenase-homologous genes in deep subseafloor sedimentary metagenomes.</title>
        <authorList>
            <person name="Kawai M."/>
            <person name="Futagami T."/>
            <person name="Toyoda A."/>
            <person name="Takaki Y."/>
            <person name="Nishi S."/>
            <person name="Hori S."/>
            <person name="Arai W."/>
            <person name="Tsubouchi T."/>
            <person name="Morono Y."/>
            <person name="Uchiyama I."/>
            <person name="Ito T."/>
            <person name="Fujiyama A."/>
            <person name="Inagaki F."/>
            <person name="Takami H."/>
        </authorList>
    </citation>
    <scope>NUCLEOTIDE SEQUENCE</scope>
    <source>
        <strain evidence="4">Expedition CK06-06</strain>
    </source>
</reference>
<comment type="caution">
    <text evidence="4">The sequence shown here is derived from an EMBL/GenBank/DDBJ whole genome shotgun (WGS) entry which is preliminary data.</text>
</comment>
<dbReference type="SUPFAM" id="SSF111369">
    <property type="entry name" value="HlyD-like secretion proteins"/>
    <property type="match status" value="1"/>
</dbReference>
<dbReference type="GO" id="GO:0015562">
    <property type="term" value="F:efflux transmembrane transporter activity"/>
    <property type="evidence" value="ECO:0007669"/>
    <property type="project" value="TreeGrafter"/>
</dbReference>
<dbReference type="PANTHER" id="PTHR30469">
    <property type="entry name" value="MULTIDRUG RESISTANCE PROTEIN MDTA"/>
    <property type="match status" value="1"/>
</dbReference>
<evidence type="ECO:0000259" key="3">
    <source>
        <dbReference type="Pfam" id="PF25989"/>
    </source>
</evidence>
<sequence length="204" mass="21686">PFDGVVGQRLVSEGDFVQIGMPLVELVSLDPIQLVFRLAEVDSGRVAVGQKVNVSVAPHPDEVFEATVDVVYPTIDPASRTLRVKAALANPAGRLRPGLFARADLGVRVRSGVSVLPEESVLQRSDGAVVFRVVGGERVERRVVKVGEFRDGMVEIRSGLDVGDVVVTRGQSELVDGAVVRVTASGDESSELANRVDAPLVGRP</sequence>
<protein>
    <submittedName>
        <fullName evidence="4">Uncharacterized protein</fullName>
    </submittedName>
</protein>
<dbReference type="Gene3D" id="2.40.420.20">
    <property type="match status" value="1"/>
</dbReference>
<proteinExistence type="inferred from homology"/>
<organism evidence="4">
    <name type="scientific">marine sediment metagenome</name>
    <dbReference type="NCBI Taxonomy" id="412755"/>
    <lineage>
        <taxon>unclassified sequences</taxon>
        <taxon>metagenomes</taxon>
        <taxon>ecological metagenomes</taxon>
    </lineage>
</organism>
<dbReference type="Gene3D" id="2.40.30.170">
    <property type="match status" value="1"/>
</dbReference>
<dbReference type="GO" id="GO:1990281">
    <property type="term" value="C:efflux pump complex"/>
    <property type="evidence" value="ECO:0007669"/>
    <property type="project" value="TreeGrafter"/>
</dbReference>
<evidence type="ECO:0000259" key="2">
    <source>
        <dbReference type="Pfam" id="PF25954"/>
    </source>
</evidence>
<dbReference type="EMBL" id="BARS01016781">
    <property type="protein sequence ID" value="GAF90680.1"/>
    <property type="molecule type" value="Genomic_DNA"/>
</dbReference>
<dbReference type="NCBIfam" id="TIGR01730">
    <property type="entry name" value="RND_mfp"/>
    <property type="match status" value="1"/>
</dbReference>
<evidence type="ECO:0000256" key="1">
    <source>
        <dbReference type="ARBA" id="ARBA00009477"/>
    </source>
</evidence>
<dbReference type="PANTHER" id="PTHR30469:SF15">
    <property type="entry name" value="HLYD FAMILY OF SECRETION PROTEINS"/>
    <property type="match status" value="1"/>
</dbReference>
<dbReference type="AlphaFoldDB" id="X0UQA4"/>
<evidence type="ECO:0000313" key="4">
    <source>
        <dbReference type="EMBL" id="GAF90680.1"/>
    </source>
</evidence>
<dbReference type="FunFam" id="2.40.30.170:FF:000010">
    <property type="entry name" value="Efflux RND transporter periplasmic adaptor subunit"/>
    <property type="match status" value="1"/>
</dbReference>
<comment type="similarity">
    <text evidence="1">Belongs to the membrane fusion protein (MFP) (TC 8.A.1) family.</text>
</comment>
<feature type="domain" description="YknX-like C-terminal permuted SH3-like" evidence="3">
    <location>
        <begin position="114"/>
        <end position="182"/>
    </location>
</feature>
<feature type="non-terminal residue" evidence="4">
    <location>
        <position position="1"/>
    </location>
</feature>
<dbReference type="Pfam" id="PF25954">
    <property type="entry name" value="Beta-barrel_RND_2"/>
    <property type="match status" value="1"/>
</dbReference>
<gene>
    <name evidence="4" type="ORF">S01H1_27544</name>
</gene>
<feature type="domain" description="CusB-like beta-barrel" evidence="2">
    <location>
        <begin position="36"/>
        <end position="105"/>
    </location>
</feature>
<dbReference type="Pfam" id="PF25989">
    <property type="entry name" value="YknX_C"/>
    <property type="match status" value="1"/>
</dbReference>
<dbReference type="InterPro" id="IPR006143">
    <property type="entry name" value="RND_pump_MFP"/>
</dbReference>
<dbReference type="InterPro" id="IPR058637">
    <property type="entry name" value="YknX-like_C"/>
</dbReference>
<accession>X0UQA4</accession>
<name>X0UQA4_9ZZZZ</name>
<dbReference type="InterPro" id="IPR058792">
    <property type="entry name" value="Beta-barrel_RND_2"/>
</dbReference>